<sequence>MCCNTVGPDPRVNDWPLMDSPVPTLLMIGVYLYFVIILGPRVMANKKPFQLKTLLIAYNAAQVIFSLVMLWEHLMSGWLFDYSFKCQPVDYSHNPTALRVGFTAKDGELMLVVLHIQDDGVRRHGKNQRNTSGLVPPFVSFVVQTVTWLYLILPTSSADSSSPIFVSLLNSPLTSLRQTTMSQMSHHVSDVPPCLRYPTMSQMSHHVSDVPPCLRCPTMSQMSYHVSDVLPCLRCPTMSQMSHHVSDVLPCLRCPTMSQMSHHVSDVPPCLRCPTISSSCSGGRRIRCHILHLYHHTLTPIETWICVKFLAGGHGTFSNLINNMVHVIMYFYYMMSAMGPQYHKYLWWKKHLTSLQLLQFGLVFIHSAQVLIFDCGYPKLVAALLLLHSVIFFALFFDFYRQAYKKSQKLRKLE</sequence>
<name>A0A7R9CRU5_TIMCR</name>
<dbReference type="EC" id="2.3.1.199" evidence="10"/>
<evidence type="ECO:0000256" key="3">
    <source>
        <dbReference type="ARBA" id="ARBA00022679"/>
    </source>
</evidence>
<keyword evidence="7 10" id="KW-0443">Lipid metabolism</keyword>
<keyword evidence="4 10" id="KW-0812">Transmembrane</keyword>
<dbReference type="AlphaFoldDB" id="A0A7R9CRU5"/>
<dbReference type="GO" id="GO:0005789">
    <property type="term" value="C:endoplasmic reticulum membrane"/>
    <property type="evidence" value="ECO:0007669"/>
    <property type="project" value="TreeGrafter"/>
</dbReference>
<dbReference type="GO" id="GO:0019367">
    <property type="term" value="P:fatty acid elongation, saturated fatty acid"/>
    <property type="evidence" value="ECO:0007669"/>
    <property type="project" value="TreeGrafter"/>
</dbReference>
<evidence type="ECO:0000256" key="1">
    <source>
        <dbReference type="ARBA" id="ARBA00004141"/>
    </source>
</evidence>
<dbReference type="GO" id="GO:0034625">
    <property type="term" value="P:fatty acid elongation, monounsaturated fatty acid"/>
    <property type="evidence" value="ECO:0007669"/>
    <property type="project" value="TreeGrafter"/>
</dbReference>
<reference evidence="11" key="1">
    <citation type="submission" date="2020-11" db="EMBL/GenBank/DDBJ databases">
        <authorList>
            <person name="Tran Van P."/>
        </authorList>
    </citation>
    <scope>NUCLEOTIDE SEQUENCE</scope>
</reference>
<protein>
    <recommendedName>
        <fullName evidence="10">Elongation of very long chain fatty acids protein</fullName>
        <ecNumber evidence="10">2.3.1.199</ecNumber>
    </recommendedName>
    <alternativeName>
        <fullName evidence="10">Very-long-chain 3-oxoacyl-CoA synthase</fullName>
    </alternativeName>
</protein>
<keyword evidence="2 10" id="KW-0444">Lipid biosynthesis</keyword>
<dbReference type="PANTHER" id="PTHR11157:SF22">
    <property type="entry name" value="ELONGATION OF VERY LONG CHAIN FATTY ACIDS PROTEIN"/>
    <property type="match status" value="1"/>
</dbReference>
<keyword evidence="6 10" id="KW-1133">Transmembrane helix</keyword>
<evidence type="ECO:0000313" key="11">
    <source>
        <dbReference type="EMBL" id="CAD7401392.1"/>
    </source>
</evidence>
<organism evidence="11">
    <name type="scientific">Timema cristinae</name>
    <name type="common">Walking stick</name>
    <dbReference type="NCBI Taxonomy" id="61476"/>
    <lineage>
        <taxon>Eukaryota</taxon>
        <taxon>Metazoa</taxon>
        <taxon>Ecdysozoa</taxon>
        <taxon>Arthropoda</taxon>
        <taxon>Hexapoda</taxon>
        <taxon>Insecta</taxon>
        <taxon>Pterygota</taxon>
        <taxon>Neoptera</taxon>
        <taxon>Polyneoptera</taxon>
        <taxon>Phasmatodea</taxon>
        <taxon>Timematodea</taxon>
        <taxon>Timematoidea</taxon>
        <taxon>Timematidae</taxon>
        <taxon>Timema</taxon>
    </lineage>
</organism>
<evidence type="ECO:0000256" key="5">
    <source>
        <dbReference type="ARBA" id="ARBA00022832"/>
    </source>
</evidence>
<comment type="caution">
    <text evidence="10">Lacks conserved residue(s) required for the propagation of feature annotation.</text>
</comment>
<dbReference type="EMBL" id="OC318298">
    <property type="protein sequence ID" value="CAD7401392.1"/>
    <property type="molecule type" value="Genomic_DNA"/>
</dbReference>
<accession>A0A7R9CRU5</accession>
<evidence type="ECO:0000256" key="2">
    <source>
        <dbReference type="ARBA" id="ARBA00022516"/>
    </source>
</evidence>
<evidence type="ECO:0000256" key="9">
    <source>
        <dbReference type="ARBA" id="ARBA00023160"/>
    </source>
</evidence>
<evidence type="ECO:0000256" key="10">
    <source>
        <dbReference type="RuleBase" id="RU361115"/>
    </source>
</evidence>
<comment type="catalytic activity">
    <reaction evidence="10">
        <text>a very-long-chain acyl-CoA + malonyl-CoA + H(+) = a very-long-chain 3-oxoacyl-CoA + CO2 + CoA</text>
        <dbReference type="Rhea" id="RHEA:32727"/>
        <dbReference type="ChEBI" id="CHEBI:15378"/>
        <dbReference type="ChEBI" id="CHEBI:16526"/>
        <dbReference type="ChEBI" id="CHEBI:57287"/>
        <dbReference type="ChEBI" id="CHEBI:57384"/>
        <dbReference type="ChEBI" id="CHEBI:90725"/>
        <dbReference type="ChEBI" id="CHEBI:90736"/>
        <dbReference type="EC" id="2.3.1.199"/>
    </reaction>
</comment>
<dbReference type="GO" id="GO:0009922">
    <property type="term" value="F:fatty acid elongase activity"/>
    <property type="evidence" value="ECO:0007669"/>
    <property type="project" value="UniProtKB-EC"/>
</dbReference>
<proteinExistence type="inferred from homology"/>
<keyword evidence="8 10" id="KW-0472">Membrane</keyword>
<evidence type="ECO:0000256" key="7">
    <source>
        <dbReference type="ARBA" id="ARBA00023098"/>
    </source>
</evidence>
<gene>
    <name evidence="11" type="ORF">TCEB3V08_LOCUS5981</name>
</gene>
<keyword evidence="9 10" id="KW-0275">Fatty acid biosynthesis</keyword>
<feature type="transmembrane region" description="Helical" evidence="10">
    <location>
        <begin position="379"/>
        <end position="400"/>
    </location>
</feature>
<dbReference type="GO" id="GO:0034626">
    <property type="term" value="P:fatty acid elongation, polyunsaturated fatty acid"/>
    <property type="evidence" value="ECO:0007669"/>
    <property type="project" value="TreeGrafter"/>
</dbReference>
<keyword evidence="5 10" id="KW-0276">Fatty acid metabolism</keyword>
<dbReference type="PANTHER" id="PTHR11157">
    <property type="entry name" value="FATTY ACID ACYL TRANSFERASE-RELATED"/>
    <property type="match status" value="1"/>
</dbReference>
<evidence type="ECO:0000256" key="4">
    <source>
        <dbReference type="ARBA" id="ARBA00022692"/>
    </source>
</evidence>
<evidence type="ECO:0000256" key="8">
    <source>
        <dbReference type="ARBA" id="ARBA00023136"/>
    </source>
</evidence>
<dbReference type="GO" id="GO:0042761">
    <property type="term" value="P:very long-chain fatty acid biosynthetic process"/>
    <property type="evidence" value="ECO:0007669"/>
    <property type="project" value="TreeGrafter"/>
</dbReference>
<feature type="transmembrane region" description="Helical" evidence="10">
    <location>
        <begin position="20"/>
        <end position="39"/>
    </location>
</feature>
<comment type="similarity">
    <text evidence="10">Belongs to the ELO family.</text>
</comment>
<dbReference type="Pfam" id="PF01151">
    <property type="entry name" value="ELO"/>
    <property type="match status" value="2"/>
</dbReference>
<evidence type="ECO:0000256" key="6">
    <source>
        <dbReference type="ARBA" id="ARBA00022989"/>
    </source>
</evidence>
<keyword evidence="3 10" id="KW-0808">Transferase</keyword>
<feature type="transmembrane region" description="Helical" evidence="10">
    <location>
        <begin position="51"/>
        <end position="71"/>
    </location>
</feature>
<comment type="subcellular location">
    <subcellularLocation>
        <location evidence="1">Membrane</location>
        <topology evidence="1">Multi-pass membrane protein</topology>
    </subcellularLocation>
</comment>
<dbReference type="InterPro" id="IPR002076">
    <property type="entry name" value="ELO_fam"/>
</dbReference>
<dbReference type="GO" id="GO:0030148">
    <property type="term" value="P:sphingolipid biosynthetic process"/>
    <property type="evidence" value="ECO:0007669"/>
    <property type="project" value="TreeGrafter"/>
</dbReference>